<reference evidence="4" key="1">
    <citation type="submission" date="2021-02" db="EMBL/GenBank/DDBJ databases">
        <title>Infant gut strain persistence is associated with maternal origin, phylogeny, and functional potential including surface adhesion and iron acquisition.</title>
        <authorList>
            <person name="Lou Y.C."/>
        </authorList>
    </citation>
    <scope>NUCLEOTIDE SEQUENCE</scope>
    <source>
        <strain evidence="4">L3_082_243G1_dasL3_082_243G1_maxbin2.maxbin.015s ta_sub</strain>
    </source>
</reference>
<reference evidence="5" key="2">
    <citation type="submission" date="2021-07" db="EMBL/GenBank/DDBJ databases">
        <title>Comparative genomics of Bacteroides fragilis group isolates reveals species-dependent resistance mechanisms and validates clinical tools for resistance prediction.</title>
        <authorList>
            <person name="Wallace M.J."/>
            <person name="Jean S."/>
            <person name="Wallace M.A."/>
            <person name="Carey-Ann B.D."/>
            <person name="Dantas G."/>
        </authorList>
    </citation>
    <scope>NUCLEOTIDE SEQUENCE</scope>
    <source>
        <strain evidence="5">BJH_160</strain>
    </source>
</reference>
<dbReference type="EMBL" id="JAHYQA010000015">
    <property type="protein sequence ID" value="MCE9239624.1"/>
    <property type="molecule type" value="Genomic_DNA"/>
</dbReference>
<dbReference type="InterPro" id="IPR038653">
    <property type="entry name" value="Put_CMD_sf"/>
</dbReference>
<feature type="signal peptide" evidence="1">
    <location>
        <begin position="1"/>
        <end position="19"/>
    </location>
</feature>
<keyword evidence="1" id="KW-0732">Signal</keyword>
<accession>A0A139KEL3</accession>
<evidence type="ECO:0000259" key="2">
    <source>
        <dbReference type="Pfam" id="PF13201"/>
    </source>
</evidence>
<organism evidence="4 6">
    <name type="scientific">Bacteroides thetaiotaomicron</name>
    <dbReference type="NCBI Taxonomy" id="818"/>
    <lineage>
        <taxon>Bacteria</taxon>
        <taxon>Pseudomonadati</taxon>
        <taxon>Bacteroidota</taxon>
        <taxon>Bacteroidia</taxon>
        <taxon>Bacteroidales</taxon>
        <taxon>Bacteroidaceae</taxon>
        <taxon>Bacteroides</taxon>
    </lineage>
</organism>
<evidence type="ECO:0000259" key="3">
    <source>
        <dbReference type="Pfam" id="PF13944"/>
    </source>
</evidence>
<dbReference type="Gene3D" id="2.40.128.350">
    <property type="match status" value="1"/>
</dbReference>
<gene>
    <name evidence="5" type="ORF">K0H07_21015</name>
    <name evidence="4" type="ORF">KHY35_20060</name>
</gene>
<dbReference type="RefSeq" id="WP_008762680.1">
    <property type="nucleotide sequence ID" value="NZ_CAXSNJ010000028.1"/>
</dbReference>
<protein>
    <submittedName>
        <fullName evidence="4">PCMD domain-containing protein</fullName>
    </submittedName>
</protein>
<proteinExistence type="predicted"/>
<dbReference type="Gene3D" id="2.60.40.2340">
    <property type="match status" value="1"/>
</dbReference>
<dbReference type="Proteomes" id="UP001200544">
    <property type="component" value="Unassembled WGS sequence"/>
</dbReference>
<sequence length="504" mass="54641">MKKSLLYLFMLICSVSLFTACSDDDPETIRDGEIDGVYWGKLDVDAAGVIEVNDITQKVYISKTGENQIKMELRNFSFQTLNLGTIAVEQISVQKNGNSYTFAGSQNITLLVGECAVTVNGTIEGDKLAMNIAVVAGGTLNVKVDFAGTKLSADQSSEAAIQSFVVKIGDANVEGKIDGNNISFIIPDGLENLTFAPTIVISDKATITPASGVEQDFSSPVIYTVTSEDGIVTTKYTVSVSGQIRDFGFDEWETIKSSTSGSTEQYDVPKGLYGTSNPGIMTINEMFGSNLPELFSYTVSPVEGQSGKAAKLQTVYTYMFLNGMDFNALLGGLVPYVTAGSLFTGIFKTDMNNTLNSTKFGVPFVGEPATFTGYYKYTPGTTYYNNKNEVVADKTDECSIYAVLYEELLDEENNNIPLNGDYNDPDLYIGSSKRIVMKAVLEDGTAKSDWTKFSIPFKLLEGKSYDATKKYYLAIVCSSSAEGDYFMGAPGSTLFIDSFTVTPQ</sequence>
<dbReference type="AlphaFoldDB" id="A0A139KEL3"/>
<feature type="domain" description="Putative carbohydrate metabolism" evidence="2">
    <location>
        <begin position="249"/>
        <end position="501"/>
    </location>
</feature>
<feature type="chain" id="PRO_5042681726" evidence="1">
    <location>
        <begin position="20"/>
        <end position="504"/>
    </location>
</feature>
<evidence type="ECO:0000313" key="6">
    <source>
        <dbReference type="Proteomes" id="UP000782901"/>
    </source>
</evidence>
<evidence type="ECO:0000313" key="5">
    <source>
        <dbReference type="EMBL" id="MCE9239624.1"/>
    </source>
</evidence>
<dbReference type="PROSITE" id="PS51257">
    <property type="entry name" value="PROKAR_LIPOPROTEIN"/>
    <property type="match status" value="1"/>
</dbReference>
<evidence type="ECO:0000256" key="1">
    <source>
        <dbReference type="SAM" id="SignalP"/>
    </source>
</evidence>
<feature type="domain" description="Lipocalin-like" evidence="3">
    <location>
        <begin position="35"/>
        <end position="149"/>
    </location>
</feature>
<dbReference type="Pfam" id="PF13944">
    <property type="entry name" value="Calycin_like"/>
    <property type="match status" value="1"/>
</dbReference>
<dbReference type="OMA" id="IMTINEM"/>
<evidence type="ECO:0000313" key="4">
    <source>
        <dbReference type="EMBL" id="MBS5412968.1"/>
    </source>
</evidence>
<comment type="caution">
    <text evidence="4">The sequence shown here is derived from an EMBL/GenBank/DDBJ whole genome shotgun (WGS) entry which is preliminary data.</text>
</comment>
<dbReference type="InterPro" id="IPR024311">
    <property type="entry name" value="Lipocalin-like"/>
</dbReference>
<dbReference type="GeneID" id="60924914"/>
<dbReference type="InterPro" id="IPR025112">
    <property type="entry name" value="PCMD"/>
</dbReference>
<dbReference type="Pfam" id="PF13201">
    <property type="entry name" value="PCMD"/>
    <property type="match status" value="1"/>
</dbReference>
<name>A0A139KEL3_BACT4</name>
<dbReference type="Proteomes" id="UP000782901">
    <property type="component" value="Unassembled WGS sequence"/>
</dbReference>
<dbReference type="EMBL" id="JAGZEE010000040">
    <property type="protein sequence ID" value="MBS5412968.1"/>
    <property type="molecule type" value="Genomic_DNA"/>
</dbReference>
<dbReference type="Gene3D" id="2.60.120.890">
    <property type="entry name" value="BT2081, beta-jelly-roll domain"/>
    <property type="match status" value="1"/>
</dbReference>